<protein>
    <submittedName>
        <fullName evidence="1">Uncharacterized protein</fullName>
    </submittedName>
</protein>
<dbReference type="AlphaFoldDB" id="A0A6H5GRB3"/>
<proteinExistence type="predicted"/>
<dbReference type="Proteomes" id="UP000479000">
    <property type="component" value="Unassembled WGS sequence"/>
</dbReference>
<evidence type="ECO:0000313" key="2">
    <source>
        <dbReference type="Proteomes" id="UP000479000"/>
    </source>
</evidence>
<name>A0A6H5GRB3_9HEMI</name>
<reference evidence="1 2" key="1">
    <citation type="submission" date="2020-02" db="EMBL/GenBank/DDBJ databases">
        <authorList>
            <person name="Ferguson B K."/>
        </authorList>
    </citation>
    <scope>NUCLEOTIDE SEQUENCE [LARGE SCALE GENOMIC DNA]</scope>
</reference>
<sequence>MEMYISRNIEREFMFVAREGSEKIIRASGRKPLRAYASATLRELILLIFPSH</sequence>
<organism evidence="1 2">
    <name type="scientific">Nesidiocoris tenuis</name>
    <dbReference type="NCBI Taxonomy" id="355587"/>
    <lineage>
        <taxon>Eukaryota</taxon>
        <taxon>Metazoa</taxon>
        <taxon>Ecdysozoa</taxon>
        <taxon>Arthropoda</taxon>
        <taxon>Hexapoda</taxon>
        <taxon>Insecta</taxon>
        <taxon>Pterygota</taxon>
        <taxon>Neoptera</taxon>
        <taxon>Paraneoptera</taxon>
        <taxon>Hemiptera</taxon>
        <taxon>Heteroptera</taxon>
        <taxon>Panheteroptera</taxon>
        <taxon>Cimicomorpha</taxon>
        <taxon>Miridae</taxon>
        <taxon>Dicyphina</taxon>
        <taxon>Nesidiocoris</taxon>
    </lineage>
</organism>
<accession>A0A6H5GRB3</accession>
<feature type="non-terminal residue" evidence="1">
    <location>
        <position position="52"/>
    </location>
</feature>
<keyword evidence="2" id="KW-1185">Reference proteome</keyword>
<gene>
    <name evidence="1" type="ORF">NTEN_LOCUS9666</name>
</gene>
<evidence type="ECO:0000313" key="1">
    <source>
        <dbReference type="EMBL" id="CAB0004189.1"/>
    </source>
</evidence>
<dbReference type="EMBL" id="CADCXU010014663">
    <property type="protein sequence ID" value="CAB0004189.1"/>
    <property type="molecule type" value="Genomic_DNA"/>
</dbReference>